<feature type="compositionally biased region" description="Polar residues" evidence="1">
    <location>
        <begin position="35"/>
        <end position="67"/>
    </location>
</feature>
<feature type="compositionally biased region" description="Low complexity" evidence="1">
    <location>
        <begin position="262"/>
        <end position="272"/>
    </location>
</feature>
<protein>
    <submittedName>
        <fullName evidence="4">Acyl-CoA thioesterase-1</fullName>
    </submittedName>
</protein>
<feature type="region of interest" description="Disordered" evidence="1">
    <location>
        <begin position="29"/>
        <end position="67"/>
    </location>
</feature>
<comment type="caution">
    <text evidence="4">The sequence shown here is derived from an EMBL/GenBank/DDBJ whole genome shotgun (WGS) entry which is preliminary data.</text>
</comment>
<gene>
    <name evidence="4" type="ORF">DFP82_11719</name>
</gene>
<evidence type="ECO:0000259" key="3">
    <source>
        <dbReference type="Pfam" id="PF13472"/>
    </source>
</evidence>
<dbReference type="PANTHER" id="PTHR30383:SF24">
    <property type="entry name" value="THIOESTERASE 1_PROTEASE 1_LYSOPHOSPHOLIPASE L1"/>
    <property type="match status" value="1"/>
</dbReference>
<evidence type="ECO:0000313" key="4">
    <source>
        <dbReference type="EMBL" id="PYE36438.1"/>
    </source>
</evidence>
<evidence type="ECO:0000256" key="1">
    <source>
        <dbReference type="SAM" id="MobiDB-lite"/>
    </source>
</evidence>
<evidence type="ECO:0000313" key="5">
    <source>
        <dbReference type="Proteomes" id="UP000247746"/>
    </source>
</evidence>
<feature type="region of interest" description="Disordered" evidence="1">
    <location>
        <begin position="262"/>
        <end position="287"/>
    </location>
</feature>
<sequence>MKVFPHFSRRLPAMAVLTIAVAISGCQKDAEPTDATDSQNTSSQNTDVQAVNTQTDTSEVMTDAPVSTDQQINSPLTILALGDSLTEGLGVDSNANYPAQLEASLKELGYTNAKVINSGLSGETSTGLVNRLDWVAQTKPDITILTIGANDAMRGLDVVTIEKNIRTAVKTLQDNGSEVILGGMSIYDNLGNDYVSAFSDIYPRVAKDMNVPLIPFFLEGVGGDPELNQADAIHPTKEGYQIIVKDNILPILKPEIQKLKASNSTNTTASNTPNELASNNTPTETTQ</sequence>
<organism evidence="4 5">
    <name type="scientific">Psychrobacter fozii</name>
    <dbReference type="NCBI Taxonomy" id="198480"/>
    <lineage>
        <taxon>Bacteria</taxon>
        <taxon>Pseudomonadati</taxon>
        <taxon>Pseudomonadota</taxon>
        <taxon>Gammaproteobacteria</taxon>
        <taxon>Moraxellales</taxon>
        <taxon>Moraxellaceae</taxon>
        <taxon>Psychrobacter</taxon>
    </lineage>
</organism>
<dbReference type="Gene3D" id="3.40.50.1110">
    <property type="entry name" value="SGNH hydrolase"/>
    <property type="match status" value="1"/>
</dbReference>
<dbReference type="RefSeq" id="WP_110924431.1">
    <property type="nucleotide sequence ID" value="NZ_QJSU01000017.1"/>
</dbReference>
<dbReference type="PROSITE" id="PS51257">
    <property type="entry name" value="PROKAR_LIPOPROTEIN"/>
    <property type="match status" value="1"/>
</dbReference>
<dbReference type="Proteomes" id="UP000247746">
    <property type="component" value="Unassembled WGS sequence"/>
</dbReference>
<name>A0A2V4V1L5_9GAMM</name>
<keyword evidence="5" id="KW-1185">Reference proteome</keyword>
<dbReference type="GO" id="GO:0004622">
    <property type="term" value="F:phosphatidylcholine lysophospholipase activity"/>
    <property type="evidence" value="ECO:0007669"/>
    <property type="project" value="TreeGrafter"/>
</dbReference>
<dbReference type="InterPro" id="IPR013830">
    <property type="entry name" value="SGNH_hydro"/>
</dbReference>
<dbReference type="InterPro" id="IPR036514">
    <property type="entry name" value="SGNH_hydro_sf"/>
</dbReference>
<dbReference type="PANTHER" id="PTHR30383">
    <property type="entry name" value="THIOESTERASE 1/PROTEASE 1/LYSOPHOSPHOLIPASE L1"/>
    <property type="match status" value="1"/>
</dbReference>
<dbReference type="OrthoDB" id="9786188at2"/>
<feature type="chain" id="PRO_5015983001" evidence="2">
    <location>
        <begin position="16"/>
        <end position="287"/>
    </location>
</feature>
<dbReference type="InterPro" id="IPR051532">
    <property type="entry name" value="Ester_Hydrolysis_Enzymes"/>
</dbReference>
<feature type="signal peptide" evidence="2">
    <location>
        <begin position="1"/>
        <end position="15"/>
    </location>
</feature>
<accession>A0A2V4V1L5</accession>
<dbReference type="SUPFAM" id="SSF52266">
    <property type="entry name" value="SGNH hydrolase"/>
    <property type="match status" value="1"/>
</dbReference>
<feature type="compositionally biased region" description="Polar residues" evidence="1">
    <location>
        <begin position="273"/>
        <end position="287"/>
    </location>
</feature>
<dbReference type="CDD" id="cd01822">
    <property type="entry name" value="Lysophospholipase_L1_like"/>
    <property type="match status" value="1"/>
</dbReference>
<dbReference type="EMBL" id="QJSU01000017">
    <property type="protein sequence ID" value="PYE36438.1"/>
    <property type="molecule type" value="Genomic_DNA"/>
</dbReference>
<dbReference type="Pfam" id="PF13472">
    <property type="entry name" value="Lipase_GDSL_2"/>
    <property type="match status" value="1"/>
</dbReference>
<evidence type="ECO:0000256" key="2">
    <source>
        <dbReference type="SAM" id="SignalP"/>
    </source>
</evidence>
<reference evidence="4 5" key="1">
    <citation type="submission" date="2018-06" db="EMBL/GenBank/DDBJ databases">
        <title>Genomic Encyclopedia of Type Strains, Phase III (KMG-III): the genomes of soil and plant-associated and newly described type strains.</title>
        <authorList>
            <person name="Whitman W."/>
        </authorList>
    </citation>
    <scope>NUCLEOTIDE SEQUENCE [LARGE SCALE GENOMIC DNA]</scope>
    <source>
        <strain evidence="4 5">CECT 5889</strain>
    </source>
</reference>
<keyword evidence="2" id="KW-0732">Signal</keyword>
<dbReference type="AlphaFoldDB" id="A0A2V4V1L5"/>
<feature type="domain" description="SGNH hydrolase-type esterase" evidence="3">
    <location>
        <begin position="80"/>
        <end position="242"/>
    </location>
</feature>
<proteinExistence type="predicted"/>